<dbReference type="SUPFAM" id="SSF55154">
    <property type="entry name" value="CYTH-like phosphatases"/>
    <property type="match status" value="1"/>
</dbReference>
<evidence type="ECO:0000313" key="20">
    <source>
        <dbReference type="Proteomes" id="UP000273194"/>
    </source>
</evidence>
<evidence type="ECO:0000313" key="24">
    <source>
        <dbReference type="Proteomes" id="UP000282269"/>
    </source>
</evidence>
<dbReference type="GeneID" id="1455402"/>
<evidence type="ECO:0000313" key="2">
    <source>
        <dbReference type="EMBL" id="AKA73570.1"/>
    </source>
</evidence>
<dbReference type="EMBL" id="LT549890">
    <property type="protein sequence ID" value="SAI83791.1"/>
    <property type="molecule type" value="Genomic_DNA"/>
</dbReference>
<reference evidence="18 19" key="4">
    <citation type="journal article" date="2018" name="Proc. Natl. Acad. Sci. U.S.A.">
        <title>Nonmutational mechanism of inheritance in the Archaeon Sulfolobus solfataricus.</title>
        <authorList>
            <person name="Payne S."/>
            <person name="McCarthy S."/>
            <person name="Johnson T."/>
            <person name="North E."/>
            <person name="Blum P."/>
        </authorList>
    </citation>
    <scope>NUCLEOTIDE SEQUENCE [LARGE SCALE GENOMIC DNA]</scope>
    <source>
        <strain evidence="6 18">SARC-H</strain>
        <strain evidence="7 22">SARC-I</strain>
        <strain evidence="9 23">SARC-N</strain>
        <strain evidence="10 24">SARC-O</strain>
        <strain evidence="11 19">SUL120</strain>
        <strain evidence="5 20">SULG</strain>
        <strain evidence="8 21">SULM</strain>
    </source>
</reference>
<evidence type="ECO:0000313" key="16">
    <source>
        <dbReference type="Proteomes" id="UP000033106"/>
    </source>
</evidence>
<evidence type="ECO:0000313" key="23">
    <source>
        <dbReference type="Proteomes" id="UP000278715"/>
    </source>
</evidence>
<dbReference type="EMBL" id="CP011055">
    <property type="protein sequence ID" value="AKA73570.1"/>
    <property type="molecule type" value="Genomic_DNA"/>
</dbReference>
<dbReference type="EMBL" id="CP033238">
    <property type="protein sequence ID" value="AZF75903.1"/>
    <property type="molecule type" value="Genomic_DNA"/>
</dbReference>
<dbReference type="CDD" id="cd07890">
    <property type="entry name" value="CYTH-like_AC_IV-like"/>
    <property type="match status" value="1"/>
</dbReference>
<dbReference type="NCBIfam" id="TIGR00318">
    <property type="entry name" value="cyaB"/>
    <property type="match status" value="1"/>
</dbReference>
<dbReference type="EMBL" id="CP033240">
    <property type="protein sequence ID" value="AZF81116.1"/>
    <property type="molecule type" value="Genomic_DNA"/>
</dbReference>
<dbReference type="OrthoDB" id="46040at2157"/>
<dbReference type="EMBL" id="CP050869">
    <property type="protein sequence ID" value="QPG50559.1"/>
    <property type="molecule type" value="Genomic_DNA"/>
</dbReference>
<evidence type="ECO:0000313" key="22">
    <source>
        <dbReference type="Proteomes" id="UP000275843"/>
    </source>
</evidence>
<dbReference type="PROSITE" id="PS51707">
    <property type="entry name" value="CYTH"/>
    <property type="match status" value="1"/>
</dbReference>
<dbReference type="EMBL" id="CP011057">
    <property type="protein sequence ID" value="AKA78960.1"/>
    <property type="molecule type" value="Genomic_DNA"/>
</dbReference>
<dbReference type="InterPro" id="IPR023577">
    <property type="entry name" value="CYTH_domain"/>
</dbReference>
<reference evidence="14 15" key="1">
    <citation type="journal article" date="2015" name="Genome Announc.">
        <title>Complete Genome Sequence of Sulfolobus solfataricus Strain 98/2 and Evolved Derivatives.</title>
        <authorList>
            <person name="McCarthy S."/>
            <person name="Gradnigo J."/>
            <person name="Johnson T."/>
            <person name="Payne S."/>
            <person name="Lipzen A."/>
            <person name="Martin J."/>
            <person name="Schackwitz W."/>
            <person name="Moriyama E."/>
            <person name="Blum P."/>
        </authorList>
    </citation>
    <scope>NUCLEOTIDE SEQUENCE [LARGE SCALE GENOMIC DNA]</scope>
    <source>
        <strain evidence="14">98/2 SULC</strain>
        <strain evidence="2">SARC-B</strain>
        <strain evidence="3">SARC-C</strain>
        <strain evidence="4 16">SULA</strain>
        <strain evidence="15">SULB</strain>
    </source>
</reference>
<dbReference type="EMBL" id="CP011056">
    <property type="protein sequence ID" value="AKA76268.1"/>
    <property type="molecule type" value="Genomic_DNA"/>
</dbReference>
<feature type="domain" description="CYTH" evidence="1">
    <location>
        <begin position="1"/>
        <end position="173"/>
    </location>
</feature>
<accession>A0A0E3K5Q9</accession>
<evidence type="ECO:0000313" key="5">
    <source>
        <dbReference type="EMBL" id="AZF68038.1"/>
    </source>
</evidence>
<sequence length="186" mass="21820">MIEKEVKIVVEYPSLEELRESLGKDMKLLDVEKQEDVYFNYVYRNFKITDEAVRIRINNKGIELTYKGPKLHSSLKAREEISITVNDLNKTIELLRKIGFYPVITIKKTRINYLDKSFIVSLDLVKDLGQFIEIEAINEISDQEIQNYTSNFIRKYKIKGKLTTKSYLELLIDKYEASSKSNSNTY</sequence>
<reference evidence="12 25" key="6">
    <citation type="journal article" date="2020" name="Nat. Commun.">
        <title>The structures of two archaeal type IV pili illuminate evolutionary relationships.</title>
        <authorList>
            <person name="Wang F."/>
            <person name="Baquero D.P."/>
            <person name="Su Z."/>
            <person name="Beltran L.C."/>
            <person name="Prangishvili D."/>
            <person name="Krupovic M."/>
            <person name="Egelman E.H."/>
        </authorList>
    </citation>
    <scope>NUCLEOTIDE SEQUENCE [LARGE SCALE GENOMIC DNA]</scope>
    <source>
        <strain evidence="12 25">POZ149</strain>
    </source>
</reference>
<dbReference type="Proteomes" id="UP000076770">
    <property type="component" value="Chromosome i"/>
</dbReference>
<dbReference type="Proteomes" id="UP000273194">
    <property type="component" value="Chromosome"/>
</dbReference>
<dbReference type="KEGG" id="ssol:SULB_1270"/>
<dbReference type="PATRIC" id="fig|2287.6.peg.1323"/>
<dbReference type="Proteomes" id="UP000275843">
    <property type="component" value="Chromosome"/>
</dbReference>
<dbReference type="Proteomes" id="UP000278715">
    <property type="component" value="Chromosome"/>
</dbReference>
<evidence type="ECO:0000313" key="14">
    <source>
        <dbReference type="Proteomes" id="UP000033057"/>
    </source>
</evidence>
<dbReference type="Proteomes" id="UP000267993">
    <property type="component" value="Chromosome"/>
</dbReference>
<dbReference type="KEGG" id="ssoa:SULA_1269"/>
<evidence type="ECO:0000313" key="7">
    <source>
        <dbReference type="EMBL" id="AZF73278.1"/>
    </source>
</evidence>
<reference evidence="17" key="2">
    <citation type="submission" date="2016-04" db="EMBL/GenBank/DDBJ databases">
        <authorList>
            <person name="Shah S.A."/>
            <person name="Garrett R.A."/>
        </authorList>
    </citation>
    <scope>NUCLEOTIDE SEQUENCE [LARGE SCALE GENOMIC DNA]</scope>
    <source>
        <strain evidence="17">ATCC 35091 / DSM 1616 / JCM 8930 / NBRC 15331 / P1</strain>
    </source>
</reference>
<dbReference type="InterPro" id="IPR033469">
    <property type="entry name" value="CYTH-like_dom_sf"/>
</dbReference>
<protein>
    <submittedName>
        <fullName evidence="2 13">Adenylate cyclase</fullName>
    </submittedName>
</protein>
<dbReference type="EMBL" id="CP033235">
    <property type="protein sequence ID" value="AZF68038.1"/>
    <property type="molecule type" value="Genomic_DNA"/>
</dbReference>
<dbReference type="Gene3D" id="2.40.320.10">
    <property type="entry name" value="Hypothetical Protein Pfu-838710-001"/>
    <property type="match status" value="1"/>
</dbReference>
<dbReference type="Proteomes" id="UP000033057">
    <property type="component" value="Chromosome"/>
</dbReference>
<evidence type="ECO:0000313" key="9">
    <source>
        <dbReference type="EMBL" id="AZF78512.1"/>
    </source>
</evidence>
<evidence type="ECO:0000313" key="8">
    <source>
        <dbReference type="EMBL" id="AZF75903.1"/>
    </source>
</evidence>
<organism evidence="2 15">
    <name type="scientific">Saccharolobus solfataricus</name>
    <name type="common">Sulfolobus solfataricus</name>
    <dbReference type="NCBI Taxonomy" id="2287"/>
    <lineage>
        <taxon>Archaea</taxon>
        <taxon>Thermoproteota</taxon>
        <taxon>Thermoprotei</taxon>
        <taxon>Sulfolobales</taxon>
        <taxon>Sulfolobaceae</taxon>
        <taxon>Saccharolobus</taxon>
    </lineage>
</organism>
<dbReference type="InterPro" id="IPR008173">
    <property type="entry name" value="Adenylyl_cyclase_CyaB"/>
</dbReference>
<evidence type="ECO:0000313" key="6">
    <source>
        <dbReference type="EMBL" id="AZF70658.1"/>
    </source>
</evidence>
<dbReference type="OMA" id="QHPCRDF"/>
<dbReference type="EMBL" id="CP033241">
    <property type="protein sequence ID" value="AZF83755.1"/>
    <property type="molecule type" value="Genomic_DNA"/>
</dbReference>
<proteinExistence type="predicted"/>
<dbReference type="GeneID" id="44129222"/>
<dbReference type="SMART" id="SM01118">
    <property type="entry name" value="CYTH"/>
    <property type="match status" value="1"/>
</dbReference>
<dbReference type="Proteomes" id="UP000282269">
    <property type="component" value="Chromosome"/>
</dbReference>
<evidence type="ECO:0000313" key="13">
    <source>
        <dbReference type="EMBL" id="SAI83791.1"/>
    </source>
</evidence>
<dbReference type="KEGG" id="ssof:SULC_1268"/>
<evidence type="ECO:0000313" key="10">
    <source>
        <dbReference type="EMBL" id="AZF81116.1"/>
    </source>
</evidence>
<evidence type="ECO:0000313" key="12">
    <source>
        <dbReference type="EMBL" id="QPG50559.1"/>
    </source>
</evidence>
<evidence type="ECO:0000313" key="19">
    <source>
        <dbReference type="Proteomes" id="UP000269431"/>
    </source>
</evidence>
<dbReference type="PANTHER" id="PTHR21028">
    <property type="entry name" value="SI:CH211-156B7.4"/>
    <property type="match status" value="1"/>
</dbReference>
<evidence type="ECO:0000313" key="17">
    <source>
        <dbReference type="Proteomes" id="UP000076770"/>
    </source>
</evidence>
<dbReference type="Pfam" id="PF01928">
    <property type="entry name" value="CYTH"/>
    <property type="match status" value="1"/>
</dbReference>
<evidence type="ECO:0000313" key="25">
    <source>
        <dbReference type="Proteomes" id="UP000594632"/>
    </source>
</evidence>
<dbReference type="EMBL" id="CP033239">
    <property type="protein sequence ID" value="AZF78512.1"/>
    <property type="molecule type" value="Genomic_DNA"/>
</dbReference>
<dbReference type="AlphaFoldDB" id="A0A0E3K5Q9"/>
<dbReference type="Proteomes" id="UP000594632">
    <property type="component" value="Chromosome"/>
</dbReference>
<gene>
    <name evidence="2" type="primary">cyaB</name>
    <name evidence="12" type="ORF">HFC64_12755</name>
    <name evidence="13" type="ORF">SSOP1_0237</name>
    <name evidence="4" type="ORF">SULA_1269</name>
    <name evidence="2" type="ORF">SULB_1270</name>
    <name evidence="3" type="ORF">SULC_1268</name>
    <name evidence="5" type="ORF">SULG_06280</name>
    <name evidence="6" type="ORF">SULH_06280</name>
    <name evidence="7" type="ORF">SULI_06280</name>
    <name evidence="8" type="ORF">SULM_06280</name>
    <name evidence="9" type="ORF">SULN_06280</name>
    <name evidence="10" type="ORF">SULO_06290</name>
    <name evidence="11" type="ORF">SULZ_06525</name>
</gene>
<evidence type="ECO:0000313" key="15">
    <source>
        <dbReference type="Proteomes" id="UP000033085"/>
    </source>
</evidence>
<reference evidence="13" key="3">
    <citation type="submission" date="2016-04" db="EMBL/GenBank/DDBJ databases">
        <authorList>
            <person name="Evans L.H."/>
            <person name="Alamgir A."/>
            <person name="Owens N."/>
            <person name="Weber N.D."/>
            <person name="Virtaneva K."/>
            <person name="Barbian K."/>
            <person name="Babar A."/>
            <person name="Rosenke K."/>
        </authorList>
    </citation>
    <scope>NUCLEOTIDE SEQUENCE</scope>
    <source>
        <strain evidence="13">P1</strain>
    </source>
</reference>
<dbReference type="PANTHER" id="PTHR21028:SF2">
    <property type="entry name" value="CYTH DOMAIN-CONTAINING PROTEIN"/>
    <property type="match status" value="1"/>
</dbReference>
<evidence type="ECO:0000313" key="4">
    <source>
        <dbReference type="EMBL" id="AKA78960.1"/>
    </source>
</evidence>
<dbReference type="Proteomes" id="UP000033085">
    <property type="component" value="Chromosome"/>
</dbReference>
<evidence type="ECO:0000313" key="11">
    <source>
        <dbReference type="EMBL" id="AZF83755.1"/>
    </source>
</evidence>
<evidence type="ECO:0000313" key="18">
    <source>
        <dbReference type="Proteomes" id="UP000267993"/>
    </source>
</evidence>
<evidence type="ECO:0000313" key="21">
    <source>
        <dbReference type="Proteomes" id="UP000273443"/>
    </source>
</evidence>
<name>A0A0E3K5Q9_SACSO</name>
<reference evidence="2" key="5">
    <citation type="submission" date="2018-10" db="EMBL/GenBank/DDBJ databases">
        <authorList>
            <person name="McCarthy S."/>
            <person name="Gradnigo J."/>
            <person name="Johnson T."/>
            <person name="Payne S."/>
            <person name="Lipzen A."/>
            <person name="Schackwitz W."/>
            <person name="Martin J."/>
            <person name="Moriyama E."/>
            <person name="Blum P."/>
        </authorList>
    </citation>
    <scope>NUCLEOTIDE SEQUENCE</scope>
    <source>
        <strain evidence="2">SARC-B</strain>
        <strain evidence="3">SARC-C</strain>
        <strain evidence="4">SULA</strain>
    </source>
</reference>
<dbReference type="RefSeq" id="WP_009990516.1">
    <property type="nucleotide sequence ID" value="NZ_CP011055.2"/>
</dbReference>
<dbReference type="Proteomes" id="UP000269431">
    <property type="component" value="Chromosome"/>
</dbReference>
<dbReference type="Proteomes" id="UP000273443">
    <property type="component" value="Chromosome"/>
</dbReference>
<dbReference type="EMBL" id="CP033236">
    <property type="protein sequence ID" value="AZF70658.1"/>
    <property type="molecule type" value="Genomic_DNA"/>
</dbReference>
<evidence type="ECO:0000313" key="3">
    <source>
        <dbReference type="EMBL" id="AKA76268.1"/>
    </source>
</evidence>
<dbReference type="Proteomes" id="UP000033106">
    <property type="component" value="Chromosome"/>
</dbReference>
<dbReference type="EMBL" id="CP033237">
    <property type="protein sequence ID" value="AZF73278.1"/>
    <property type="molecule type" value="Genomic_DNA"/>
</dbReference>
<evidence type="ECO:0000259" key="1">
    <source>
        <dbReference type="PROSITE" id="PS51707"/>
    </source>
</evidence>